<proteinExistence type="predicted"/>
<accession>X1JJN3</accession>
<dbReference type="EMBL" id="BARU01035538">
    <property type="protein sequence ID" value="GAH81700.1"/>
    <property type="molecule type" value="Genomic_DNA"/>
</dbReference>
<dbReference type="InterPro" id="IPR011604">
    <property type="entry name" value="PDDEXK-like_dom_sf"/>
</dbReference>
<feature type="non-terminal residue" evidence="2">
    <location>
        <position position="1"/>
    </location>
</feature>
<feature type="non-terminal residue" evidence="2">
    <location>
        <position position="254"/>
    </location>
</feature>
<comment type="caution">
    <text evidence="2">The sequence shown here is derived from an EMBL/GenBank/DDBJ whole genome shotgun (WGS) entry which is preliminary data.</text>
</comment>
<gene>
    <name evidence="2" type="ORF">S03H2_55612</name>
</gene>
<dbReference type="Pfam" id="PF01930">
    <property type="entry name" value="Cas_Cas4"/>
    <property type="match status" value="1"/>
</dbReference>
<dbReference type="InterPro" id="IPR022765">
    <property type="entry name" value="Dna2/Cas4_DUF83"/>
</dbReference>
<name>X1JJN3_9ZZZZ</name>
<feature type="domain" description="DUF83" evidence="1">
    <location>
        <begin position="83"/>
        <end position="201"/>
    </location>
</feature>
<evidence type="ECO:0000313" key="2">
    <source>
        <dbReference type="EMBL" id="GAH81700.1"/>
    </source>
</evidence>
<protein>
    <recommendedName>
        <fullName evidence="1">DUF83 domain-containing protein</fullName>
    </recommendedName>
</protein>
<organism evidence="2">
    <name type="scientific">marine sediment metagenome</name>
    <dbReference type="NCBI Taxonomy" id="412755"/>
    <lineage>
        <taxon>unclassified sequences</taxon>
        <taxon>metagenomes</taxon>
        <taxon>ecological metagenomes</taxon>
    </lineage>
</organism>
<dbReference type="AlphaFoldDB" id="X1JJN3"/>
<dbReference type="Gene3D" id="3.90.320.10">
    <property type="match status" value="1"/>
</dbReference>
<sequence length="254" mass="28819">ALGWLLRSGQYIKELSDESLTLADRFRIEQGIEIENRARQLFPKGILVEEKQIQLAAKKTKGLINDLNISAIFNGAFFAGGFSTRVDVLRRKGKGWQLIEIKSSVNDKEEFIDDIAYTAMVMRLAGFDVTATSLILISKDYRLGMNNDKLFLEIDHTDDVLPRVEMFESVRAEIDEVTRGRNKPEPVLKRECRNCPLFAECSGKGIENHILRIPRLSQAKFDSLKELDIVCIENIPGDFPLTDSQARIRDCVIT</sequence>
<evidence type="ECO:0000259" key="1">
    <source>
        <dbReference type="Pfam" id="PF01930"/>
    </source>
</evidence>
<reference evidence="2" key="1">
    <citation type="journal article" date="2014" name="Front. Microbiol.">
        <title>High frequency of phylogenetically diverse reductive dehalogenase-homologous genes in deep subseafloor sedimentary metagenomes.</title>
        <authorList>
            <person name="Kawai M."/>
            <person name="Futagami T."/>
            <person name="Toyoda A."/>
            <person name="Takaki Y."/>
            <person name="Nishi S."/>
            <person name="Hori S."/>
            <person name="Arai W."/>
            <person name="Tsubouchi T."/>
            <person name="Morono Y."/>
            <person name="Uchiyama I."/>
            <person name="Ito T."/>
            <person name="Fujiyama A."/>
            <person name="Inagaki F."/>
            <person name="Takami H."/>
        </authorList>
    </citation>
    <scope>NUCLEOTIDE SEQUENCE</scope>
    <source>
        <strain evidence="2">Expedition CK06-06</strain>
    </source>
</reference>